<dbReference type="RefSeq" id="WP_380147495.1">
    <property type="nucleotide sequence ID" value="NZ_JBHUOR010000040.1"/>
</dbReference>
<dbReference type="InterPro" id="IPR016152">
    <property type="entry name" value="PTrfase/Anion_transptr"/>
</dbReference>
<organism evidence="9 10">
    <name type="scientific">Kurthia populi</name>
    <dbReference type="NCBI Taxonomy" id="1562132"/>
    <lineage>
        <taxon>Bacteria</taxon>
        <taxon>Bacillati</taxon>
        <taxon>Bacillota</taxon>
        <taxon>Bacilli</taxon>
        <taxon>Bacillales</taxon>
        <taxon>Caryophanaceae</taxon>
        <taxon>Kurthia</taxon>
    </lineage>
</organism>
<dbReference type="SUPFAM" id="SSF63520">
    <property type="entry name" value="PTS-regulatory domain, PRD"/>
    <property type="match status" value="2"/>
</dbReference>
<keyword evidence="2" id="KW-0677">Repeat</keyword>
<dbReference type="InterPro" id="IPR007737">
    <property type="entry name" value="Mga_HTH"/>
</dbReference>
<dbReference type="InterPro" id="IPR002178">
    <property type="entry name" value="PTS_EIIA_type-2_dom"/>
</dbReference>
<gene>
    <name evidence="9" type="ORF">ACFSY7_08025</name>
</gene>
<feature type="domain" description="PRD" evidence="8">
    <location>
        <begin position="301"/>
        <end position="406"/>
    </location>
</feature>
<dbReference type="InterPro" id="IPR050661">
    <property type="entry name" value="BglG_antiterminators"/>
</dbReference>
<dbReference type="PANTHER" id="PTHR30185:SF18">
    <property type="entry name" value="TRANSCRIPTIONAL REGULATOR MTLR"/>
    <property type="match status" value="1"/>
</dbReference>
<evidence type="ECO:0000259" key="6">
    <source>
        <dbReference type="PROSITE" id="PS51094"/>
    </source>
</evidence>
<dbReference type="Pfam" id="PF08279">
    <property type="entry name" value="HTH_11"/>
    <property type="match status" value="1"/>
</dbReference>
<evidence type="ECO:0000256" key="5">
    <source>
        <dbReference type="ARBA" id="ARBA00023163"/>
    </source>
</evidence>
<dbReference type="PANTHER" id="PTHR30185">
    <property type="entry name" value="CRYPTIC BETA-GLUCOSIDE BGL OPERON ANTITERMINATOR"/>
    <property type="match status" value="1"/>
</dbReference>
<dbReference type="InterPro" id="IPR036095">
    <property type="entry name" value="PTS_EIIB-like_sf"/>
</dbReference>
<dbReference type="SUPFAM" id="SSF55804">
    <property type="entry name" value="Phoshotransferase/anion transport protein"/>
    <property type="match status" value="1"/>
</dbReference>
<dbReference type="InterPro" id="IPR036390">
    <property type="entry name" value="WH_DNA-bd_sf"/>
</dbReference>
<dbReference type="InterPro" id="IPR013196">
    <property type="entry name" value="HTH_11"/>
</dbReference>
<sequence length="675" mass="76597">MYLSARERLVLDALLKQPLNVQQLAEQLHVSRRTIQRDLERLHTVVEQSDLILSKKTGIGISILGEESQKQALRDMLNDLDILEVTAEERRAFLKASLLRANGALKLSSLASELDVSVVTMSNDLTELTSWLERFELTIVRKRSLGVFLEGAEKSKRLALMQLFIEFISEQELISVIRGHATHFSAVSKKLLGHTMLECVHEVEAVFSDLYEELPYTITDHAYSELVLYMALATKRMENAFYIIEETLSLEVSEEYHLAEKLMQELAKRYDITVEVAEIQQLTIHLRGAKLRHDQQLAFEDLDLRLASQITKFIQCLDDEMNTALSKDHQLFQGLLVHLERAMYRLTHQMPIYNPLLARIQERYAALFETVRAVSERCFPAIHFPDDEIAFLVMHIGAVLERATPYANLSVLVVCSSGLGTSKMLANRLRKEVPEIQHVSTTSLLELSKVQYTLYDVVLSTVPLPINKADYRLISPLLTDEDIANVRSSLTPKPIVVVTETKDALARLREVQQLTTQMVTMLEMFECIELKEAVFEDALEEATSYLQQKKCVNDARRLVGKLLEREQLGGLGMPDSVLGLYHTRTNAVNAATFHVFRLKEPVMRQGMDGQRMPIQTILMLLAPEDISAVALETLSYISTLLVESTETLRLFEQGTTGQIANYIANKFQRYVLTGS</sequence>
<dbReference type="Pfam" id="PF05043">
    <property type="entry name" value="Mga"/>
    <property type="match status" value="1"/>
</dbReference>
<evidence type="ECO:0000259" key="8">
    <source>
        <dbReference type="PROSITE" id="PS51372"/>
    </source>
</evidence>
<keyword evidence="10" id="KW-1185">Reference proteome</keyword>
<comment type="caution">
    <text evidence="9">The sequence shown here is derived from an EMBL/GenBank/DDBJ whole genome shotgun (WGS) entry which is preliminary data.</text>
</comment>
<name>A0ABW5Y0C0_9BACL</name>
<proteinExistence type="predicted"/>
<dbReference type="EMBL" id="JBHUOR010000040">
    <property type="protein sequence ID" value="MFD2868444.1"/>
    <property type="molecule type" value="Genomic_DNA"/>
</dbReference>
<evidence type="ECO:0000259" key="7">
    <source>
        <dbReference type="PROSITE" id="PS51099"/>
    </source>
</evidence>
<dbReference type="SUPFAM" id="SSF46785">
    <property type="entry name" value="Winged helix' DNA-binding domain"/>
    <property type="match status" value="1"/>
</dbReference>
<dbReference type="CDD" id="cd05568">
    <property type="entry name" value="PTS_IIB_bgl_like"/>
    <property type="match status" value="1"/>
</dbReference>
<dbReference type="InterPro" id="IPR013011">
    <property type="entry name" value="PTS_EIIB_2"/>
</dbReference>
<dbReference type="InterPro" id="IPR003501">
    <property type="entry name" value="PTS_EIIB_2/3"/>
</dbReference>
<dbReference type="Pfam" id="PF00359">
    <property type="entry name" value="PTS_EIIA_2"/>
    <property type="match status" value="1"/>
</dbReference>
<dbReference type="Gene3D" id="1.10.10.10">
    <property type="entry name" value="Winged helix-like DNA-binding domain superfamily/Winged helix DNA-binding domain"/>
    <property type="match status" value="1"/>
</dbReference>
<dbReference type="Gene3D" id="3.40.50.2300">
    <property type="match status" value="1"/>
</dbReference>
<dbReference type="InterPro" id="IPR036388">
    <property type="entry name" value="WH-like_DNA-bd_sf"/>
</dbReference>
<evidence type="ECO:0000256" key="1">
    <source>
        <dbReference type="ARBA" id="ARBA00022679"/>
    </source>
</evidence>
<feature type="domain" description="PTS EIIA type-2" evidence="6">
    <location>
        <begin position="517"/>
        <end position="666"/>
    </location>
</feature>
<evidence type="ECO:0000256" key="3">
    <source>
        <dbReference type="ARBA" id="ARBA00023015"/>
    </source>
</evidence>
<keyword evidence="5" id="KW-0804">Transcription</keyword>
<feature type="domain" description="PTS EIIB type-2" evidence="7">
    <location>
        <begin position="409"/>
        <end position="498"/>
    </location>
</feature>
<dbReference type="PROSITE" id="PS51099">
    <property type="entry name" value="PTS_EIIB_TYPE_2"/>
    <property type="match status" value="1"/>
</dbReference>
<protein>
    <submittedName>
        <fullName evidence="9">BglG family transcription antiterminator</fullName>
    </submittedName>
</protein>
<dbReference type="SUPFAM" id="SSF52794">
    <property type="entry name" value="PTS system IIB component-like"/>
    <property type="match status" value="1"/>
</dbReference>
<accession>A0ABW5Y0C0</accession>
<evidence type="ECO:0000313" key="10">
    <source>
        <dbReference type="Proteomes" id="UP001597568"/>
    </source>
</evidence>
<evidence type="ECO:0000256" key="2">
    <source>
        <dbReference type="ARBA" id="ARBA00022737"/>
    </source>
</evidence>
<dbReference type="InterPro" id="IPR036634">
    <property type="entry name" value="PRD_sf"/>
</dbReference>
<dbReference type="Proteomes" id="UP001597568">
    <property type="component" value="Unassembled WGS sequence"/>
</dbReference>
<feature type="domain" description="PRD" evidence="8">
    <location>
        <begin position="194"/>
        <end position="296"/>
    </location>
</feature>
<keyword evidence="1" id="KW-0808">Transferase</keyword>
<keyword evidence="3" id="KW-0805">Transcription regulation</keyword>
<evidence type="ECO:0000313" key="9">
    <source>
        <dbReference type="EMBL" id="MFD2868444.1"/>
    </source>
</evidence>
<keyword evidence="4" id="KW-0010">Activator</keyword>
<dbReference type="Pfam" id="PF02302">
    <property type="entry name" value="PTS_IIB"/>
    <property type="match status" value="1"/>
</dbReference>
<dbReference type="Pfam" id="PF00874">
    <property type="entry name" value="PRD"/>
    <property type="match status" value="2"/>
</dbReference>
<dbReference type="InterPro" id="IPR011608">
    <property type="entry name" value="PRD"/>
</dbReference>
<dbReference type="Gene3D" id="3.40.930.10">
    <property type="entry name" value="Mannitol-specific EII, Chain A"/>
    <property type="match status" value="1"/>
</dbReference>
<dbReference type="PROSITE" id="PS51094">
    <property type="entry name" value="PTS_EIIA_TYPE_2"/>
    <property type="match status" value="1"/>
</dbReference>
<reference evidence="10" key="1">
    <citation type="journal article" date="2019" name="Int. J. Syst. Evol. Microbiol.">
        <title>The Global Catalogue of Microorganisms (GCM) 10K type strain sequencing project: providing services to taxonomists for standard genome sequencing and annotation.</title>
        <authorList>
            <consortium name="The Broad Institute Genomics Platform"/>
            <consortium name="The Broad Institute Genome Sequencing Center for Infectious Disease"/>
            <person name="Wu L."/>
            <person name="Ma J."/>
        </authorList>
    </citation>
    <scope>NUCLEOTIDE SEQUENCE [LARGE SCALE GENOMIC DNA]</scope>
    <source>
        <strain evidence="10">KCTC 33522</strain>
    </source>
</reference>
<evidence type="ECO:0000256" key="4">
    <source>
        <dbReference type="ARBA" id="ARBA00023159"/>
    </source>
</evidence>
<dbReference type="Gene3D" id="1.10.1790.10">
    <property type="entry name" value="PRD domain"/>
    <property type="match status" value="2"/>
</dbReference>
<dbReference type="PROSITE" id="PS51372">
    <property type="entry name" value="PRD_2"/>
    <property type="match status" value="2"/>
</dbReference>